<evidence type="ECO:0000313" key="3">
    <source>
        <dbReference type="EMBL" id="TXL75228.1"/>
    </source>
</evidence>
<dbReference type="Pfam" id="PF00239">
    <property type="entry name" value="Resolvase"/>
    <property type="match status" value="1"/>
</dbReference>
<evidence type="ECO:0000259" key="1">
    <source>
        <dbReference type="PROSITE" id="PS51736"/>
    </source>
</evidence>
<organism evidence="3 4">
    <name type="scientific">Vineibacter terrae</name>
    <dbReference type="NCBI Taxonomy" id="2586908"/>
    <lineage>
        <taxon>Bacteria</taxon>
        <taxon>Pseudomonadati</taxon>
        <taxon>Pseudomonadota</taxon>
        <taxon>Alphaproteobacteria</taxon>
        <taxon>Hyphomicrobiales</taxon>
        <taxon>Vineibacter</taxon>
    </lineage>
</organism>
<dbReference type="RefSeq" id="WP_147847799.1">
    <property type="nucleotide sequence ID" value="NZ_VDUZ01000015.1"/>
</dbReference>
<dbReference type="GO" id="GO:0003677">
    <property type="term" value="F:DNA binding"/>
    <property type="evidence" value="ECO:0007669"/>
    <property type="project" value="InterPro"/>
</dbReference>
<dbReference type="SUPFAM" id="SSF53041">
    <property type="entry name" value="Resolvase-like"/>
    <property type="match status" value="1"/>
</dbReference>
<dbReference type="InterPro" id="IPR038109">
    <property type="entry name" value="DNA_bind_recomb_sf"/>
</dbReference>
<dbReference type="CDD" id="cd00338">
    <property type="entry name" value="Ser_Recombinase"/>
    <property type="match status" value="1"/>
</dbReference>
<reference evidence="3 4" key="1">
    <citation type="submission" date="2019-06" db="EMBL/GenBank/DDBJ databases">
        <title>New taxonomy in bacterial strain CC-CFT640, isolated from vineyard.</title>
        <authorList>
            <person name="Lin S.-Y."/>
            <person name="Tsai C.-F."/>
            <person name="Young C.-C."/>
        </authorList>
    </citation>
    <scope>NUCLEOTIDE SEQUENCE [LARGE SCALE GENOMIC DNA]</scope>
    <source>
        <strain evidence="3 4">CC-CFT640</strain>
    </source>
</reference>
<dbReference type="PANTHER" id="PTHR30461">
    <property type="entry name" value="DNA-INVERTASE FROM LAMBDOID PROPHAGE"/>
    <property type="match status" value="1"/>
</dbReference>
<dbReference type="InterPro" id="IPR006119">
    <property type="entry name" value="Resolv_N"/>
</dbReference>
<dbReference type="Proteomes" id="UP000321638">
    <property type="component" value="Unassembled WGS sequence"/>
</dbReference>
<dbReference type="EMBL" id="VDUZ01000015">
    <property type="protein sequence ID" value="TXL75228.1"/>
    <property type="molecule type" value="Genomic_DNA"/>
</dbReference>
<proteinExistence type="predicted"/>
<dbReference type="AlphaFoldDB" id="A0A5C8PMQ9"/>
<protein>
    <submittedName>
        <fullName evidence="3">Recombinase family protein</fullName>
    </submittedName>
</protein>
<evidence type="ECO:0000313" key="4">
    <source>
        <dbReference type="Proteomes" id="UP000321638"/>
    </source>
</evidence>
<dbReference type="PANTHER" id="PTHR30461:SF23">
    <property type="entry name" value="DNA RECOMBINASE-RELATED"/>
    <property type="match status" value="1"/>
</dbReference>
<dbReference type="PROSITE" id="PS51737">
    <property type="entry name" value="RECOMBINASE_DNA_BIND"/>
    <property type="match status" value="1"/>
</dbReference>
<feature type="domain" description="Resolvase/invertase-type recombinase catalytic" evidence="1">
    <location>
        <begin position="3"/>
        <end position="146"/>
    </location>
</feature>
<dbReference type="PROSITE" id="PS51736">
    <property type="entry name" value="RECOMBINASES_3"/>
    <property type="match status" value="1"/>
</dbReference>
<feature type="domain" description="Recombinase" evidence="2">
    <location>
        <begin position="150"/>
        <end position="293"/>
    </location>
</feature>
<dbReference type="Pfam" id="PF13408">
    <property type="entry name" value="Zn_ribbon_recom"/>
    <property type="match status" value="1"/>
</dbReference>
<sequence length="567" mass="62245">MTKVAIYARYSSDRQSEASIEDQVRLCEERAARECWKIVKRYSDAAVSGASLMRPGVQALMQDAQAKKFDLVLTESLDRLSRDQEDIAGVFKRLRFAGVKLVTLSEGEIAELHIGFKGTMGALYLKDLADKTRRGLRGRVEAGKSGGGNSYGYDVVRAFRDSGEPEYGGQKVNEAEAATVQFIFNEYAAGKSPKAIAHGLNKRKIPGPSGKGWGPSTINGNWRRGTGLLNNELYIGRRIWNRLAYVKDPDTGNRVSRLNDQAAWIVKDVPELRIIDQALWDQVKQRQLGLRQEKSFFDRQRPRMLLSYLLKCGSCGGGFSKISASHYGCSTARNKGTCNNRLTIRQDELEGFMLGALQSRLMDPALLEEFCGEYTRHMNRLRGEKNASLASAKAELARLARQRGNIIEAIKNGVSGAEVKDDLARIVARREELEALLAGTKEEPVLLHPGMAAHYRNQVGNLVAVLNTDANRTEAAEIVRSLVEKITLTPNAEGKLDIDLYGDLAGILSLAANGSPDAQVKMVAGASNRLVLHGANKNGRPNARTADLVQQVKMVAGAGFEPAAFRL</sequence>
<keyword evidence="4" id="KW-1185">Reference proteome</keyword>
<dbReference type="Gene3D" id="3.90.1750.20">
    <property type="entry name" value="Putative Large Serine Recombinase, Chain B, Domain 2"/>
    <property type="match status" value="1"/>
</dbReference>
<dbReference type="GO" id="GO:0000150">
    <property type="term" value="F:DNA strand exchange activity"/>
    <property type="evidence" value="ECO:0007669"/>
    <property type="project" value="InterPro"/>
</dbReference>
<comment type="caution">
    <text evidence="3">The sequence shown here is derived from an EMBL/GenBank/DDBJ whole genome shotgun (WGS) entry which is preliminary data.</text>
</comment>
<dbReference type="InterPro" id="IPR025827">
    <property type="entry name" value="Zn_ribbon_recom_dom"/>
</dbReference>
<dbReference type="InterPro" id="IPR050639">
    <property type="entry name" value="SSR_resolvase"/>
</dbReference>
<name>A0A5C8PMQ9_9HYPH</name>
<accession>A0A5C8PMQ9</accession>
<dbReference type="SMART" id="SM00857">
    <property type="entry name" value="Resolvase"/>
    <property type="match status" value="1"/>
</dbReference>
<dbReference type="InterPro" id="IPR036162">
    <property type="entry name" value="Resolvase-like_N_sf"/>
</dbReference>
<dbReference type="InterPro" id="IPR011109">
    <property type="entry name" value="DNA_bind_recombinase_dom"/>
</dbReference>
<dbReference type="Gene3D" id="3.40.50.1390">
    <property type="entry name" value="Resolvase, N-terminal catalytic domain"/>
    <property type="match status" value="1"/>
</dbReference>
<dbReference type="OrthoDB" id="9791494at2"/>
<evidence type="ECO:0000259" key="2">
    <source>
        <dbReference type="PROSITE" id="PS51737"/>
    </source>
</evidence>
<gene>
    <name evidence="3" type="ORF">FHP25_14600</name>
</gene>
<dbReference type="Pfam" id="PF07508">
    <property type="entry name" value="Recombinase"/>
    <property type="match status" value="1"/>
</dbReference>